<comment type="caution">
    <text evidence="1">The sequence shown here is derived from an EMBL/GenBank/DDBJ whole genome shotgun (WGS) entry which is preliminary data.</text>
</comment>
<proteinExistence type="predicted"/>
<sequence length="459" mass="51890">MFRTQCLMGLVAVCVGLVHSWDCVVSHGDVLEFYENKNKIDTVRIDSHKPTALTYDEVNDMVLYVDKKSNNDTICVYDISTKLNKCLMERKGRNIRGIAFDPVTETLFFSDTKEKSINWIPVKSGSNEYGNLVIKIDDGIPTDIAVDSCRGYVYWITTNLTPPRIERARFDGSEKEVVINISSYSINTTYTLEPHSLTIDQHTRRMYWIVPHDSGHQKIIYSNLNGTDKTYIYTLYESFNPSSNTLTAAKSAIFWFDWRMKENTDILKLGKTSWAILQRIKSNSKNVIVGITVNSRIKDLIKGNNDCKAPSFVTEKNCKEPYCVHGVKVGKSLCNCTPGYIGERCDVSVCENYCLHGNCSVNDEGIPDCRCNAGYSGERCEVAACHNYCLNNGVCTLNEEDKPSCECVAKYDGPRCEVFQTVTLTFSSYPAYPEETNDTLVNLLSNWRKPKVLVIVDED</sequence>
<evidence type="ECO:0000313" key="2">
    <source>
        <dbReference type="Proteomes" id="UP001231649"/>
    </source>
</evidence>
<organism evidence="1 2">
    <name type="scientific">Mythimna loreyi</name>
    <dbReference type="NCBI Taxonomy" id="667449"/>
    <lineage>
        <taxon>Eukaryota</taxon>
        <taxon>Metazoa</taxon>
        <taxon>Ecdysozoa</taxon>
        <taxon>Arthropoda</taxon>
        <taxon>Hexapoda</taxon>
        <taxon>Insecta</taxon>
        <taxon>Pterygota</taxon>
        <taxon>Neoptera</taxon>
        <taxon>Endopterygota</taxon>
        <taxon>Lepidoptera</taxon>
        <taxon>Glossata</taxon>
        <taxon>Ditrysia</taxon>
        <taxon>Noctuoidea</taxon>
        <taxon>Noctuidae</taxon>
        <taxon>Noctuinae</taxon>
        <taxon>Hadenini</taxon>
        <taxon>Mythimna</taxon>
    </lineage>
</organism>
<gene>
    <name evidence="1" type="ORF">PYW08_010425</name>
</gene>
<dbReference type="EMBL" id="CM056802">
    <property type="protein sequence ID" value="KAJ8708059.1"/>
    <property type="molecule type" value="Genomic_DNA"/>
</dbReference>
<protein>
    <submittedName>
        <fullName evidence="1">Uncharacterized protein</fullName>
    </submittedName>
</protein>
<dbReference type="Proteomes" id="UP001231649">
    <property type="component" value="Chromosome 26"/>
</dbReference>
<reference evidence="1" key="1">
    <citation type="submission" date="2023-03" db="EMBL/GenBank/DDBJ databases">
        <title>Chromosome-level genomes of two armyworms, Mythimna separata and Mythimna loreyi, provide insights into the biosynthesis and reception of sex pheromones.</title>
        <authorList>
            <person name="Zhao H."/>
        </authorList>
    </citation>
    <scope>NUCLEOTIDE SEQUENCE</scope>
    <source>
        <strain evidence="1">BeijingLab</strain>
    </source>
</reference>
<evidence type="ECO:0000313" key="1">
    <source>
        <dbReference type="EMBL" id="KAJ8708059.1"/>
    </source>
</evidence>
<accession>A0ACC2Q775</accession>
<name>A0ACC2Q775_9NEOP</name>
<keyword evidence="2" id="KW-1185">Reference proteome</keyword>